<accession>A0A411DMG0</accession>
<keyword evidence="1" id="KW-0802">TPR repeat</keyword>
<feature type="transmembrane region" description="Helical" evidence="2">
    <location>
        <begin position="276"/>
        <end position="296"/>
    </location>
</feature>
<dbReference type="AlphaFoldDB" id="A0A411DMG0"/>
<keyword evidence="2" id="KW-0472">Membrane</keyword>
<feature type="signal peptide" evidence="3">
    <location>
        <begin position="1"/>
        <end position="20"/>
    </location>
</feature>
<dbReference type="InterPro" id="IPR011990">
    <property type="entry name" value="TPR-like_helical_dom_sf"/>
</dbReference>
<keyword evidence="2" id="KW-0812">Transmembrane</keyword>
<evidence type="ECO:0000256" key="1">
    <source>
        <dbReference type="PROSITE-ProRule" id="PRU00339"/>
    </source>
</evidence>
<evidence type="ECO:0000313" key="4">
    <source>
        <dbReference type="EMBL" id="QBA21559.1"/>
    </source>
</evidence>
<dbReference type="PROSITE" id="PS50005">
    <property type="entry name" value="TPR"/>
    <property type="match status" value="2"/>
</dbReference>
<proteinExistence type="predicted"/>
<dbReference type="Gene3D" id="1.25.40.10">
    <property type="entry name" value="Tetratricopeptide repeat domain"/>
    <property type="match status" value="1"/>
</dbReference>
<protein>
    <submittedName>
        <fullName evidence="4">Tetratricopeptide repeat protein</fullName>
    </submittedName>
</protein>
<dbReference type="InterPro" id="IPR019734">
    <property type="entry name" value="TPR_rpt"/>
</dbReference>
<evidence type="ECO:0000256" key="3">
    <source>
        <dbReference type="SAM" id="SignalP"/>
    </source>
</evidence>
<gene>
    <name evidence="4" type="ORF">EU348_10255</name>
</gene>
<keyword evidence="2" id="KW-1133">Transmembrane helix</keyword>
<dbReference type="Pfam" id="PF13181">
    <property type="entry name" value="TPR_8"/>
    <property type="match status" value="1"/>
</dbReference>
<keyword evidence="3" id="KW-0732">Signal</keyword>
<dbReference type="PROSITE" id="PS51257">
    <property type="entry name" value="PROKAR_LIPOPROTEIN"/>
    <property type="match status" value="1"/>
</dbReference>
<sequence>MKKILFSLLFGTLFSISAFACLNGEKMVLANQEILYVDFDDEVPYGHQIGGKEELEEFLMKLKKGYDKTKDVDYLSDEGYILILLGRYQEAIDLYRRIEILQPGRYSTASNIGTAYELIGNNKEALKWIETAVKIEPHSHLKSEWIHINILKAKISGKSFISSTDLIGKDFGNGKAPKSTLSKDDLQLLKMQIFYQLNERMTFVKPKDPIVAQLLFDLGNIALLMNQKYDAEKSYLQAKKYGLENPVLKERMKLSSQTLVKDKKRIPGNLKVAEEFNWISIMFSVLSLIISGFIIFKFRKKIFSWFE</sequence>
<dbReference type="SUPFAM" id="SSF48452">
    <property type="entry name" value="TPR-like"/>
    <property type="match status" value="1"/>
</dbReference>
<dbReference type="EMBL" id="CP035532">
    <property type="protein sequence ID" value="QBA21559.1"/>
    <property type="molecule type" value="Genomic_DNA"/>
</dbReference>
<feature type="repeat" description="TPR" evidence="1">
    <location>
        <begin position="72"/>
        <end position="105"/>
    </location>
</feature>
<evidence type="ECO:0000256" key="2">
    <source>
        <dbReference type="SAM" id="Phobius"/>
    </source>
</evidence>
<reference evidence="4" key="1">
    <citation type="submission" date="2019-01" db="EMBL/GenBank/DDBJ databases">
        <title>Whole Genome Sequencing for Putative Detection of Antimicrobial Resistance and Potential Virulence Factors in Chryseobacterium indologenes isolated from Nile Tilapia in Tanzania.</title>
        <authorList>
            <person name="Mwega E."/>
            <person name="Mutoloki S."/>
            <person name="Mugimba K."/>
            <person name="Colquhoun D."/>
            <person name="Mdegela R."/>
            <person name="Evensen O."/>
            <person name="Wasteson Y."/>
        </authorList>
    </citation>
    <scope>NUCLEOTIDE SEQUENCE [LARGE SCALE GENOMIC DNA]</scope>
    <source>
        <strain evidence="4">StR 01</strain>
    </source>
</reference>
<feature type="chain" id="PRO_5019553700" evidence="3">
    <location>
        <begin position="21"/>
        <end position="307"/>
    </location>
</feature>
<dbReference type="SMART" id="SM00028">
    <property type="entry name" value="TPR"/>
    <property type="match status" value="3"/>
</dbReference>
<name>A0A411DMG0_CHRID</name>
<organism evidence="4">
    <name type="scientific">Chryseobacterium indologenes</name>
    <name type="common">Flavobacterium indologenes</name>
    <dbReference type="NCBI Taxonomy" id="253"/>
    <lineage>
        <taxon>Bacteria</taxon>
        <taxon>Pseudomonadati</taxon>
        <taxon>Bacteroidota</taxon>
        <taxon>Flavobacteriia</taxon>
        <taxon>Flavobacteriales</taxon>
        <taxon>Weeksellaceae</taxon>
        <taxon>Chryseobacterium group</taxon>
        <taxon>Chryseobacterium</taxon>
    </lineage>
</organism>
<feature type="repeat" description="TPR" evidence="1">
    <location>
        <begin position="106"/>
        <end position="139"/>
    </location>
</feature>